<gene>
    <name evidence="1" type="ORF">PARMNEM_LOCUS16880</name>
</gene>
<evidence type="ECO:0000313" key="1">
    <source>
        <dbReference type="EMBL" id="CAK1597751.1"/>
    </source>
</evidence>
<dbReference type="PANTHER" id="PTHR45913:SF5">
    <property type="entry name" value="GENERAL TRANSCRIPTION FACTOR II-I REPEAT DOMAIN-CONTAINING PROTEIN 2A-LIKE PROTEIN"/>
    <property type="match status" value="1"/>
</dbReference>
<organism evidence="1 2">
    <name type="scientific">Parnassius mnemosyne</name>
    <name type="common">clouded apollo</name>
    <dbReference type="NCBI Taxonomy" id="213953"/>
    <lineage>
        <taxon>Eukaryota</taxon>
        <taxon>Metazoa</taxon>
        <taxon>Ecdysozoa</taxon>
        <taxon>Arthropoda</taxon>
        <taxon>Hexapoda</taxon>
        <taxon>Insecta</taxon>
        <taxon>Pterygota</taxon>
        <taxon>Neoptera</taxon>
        <taxon>Endopterygota</taxon>
        <taxon>Lepidoptera</taxon>
        <taxon>Glossata</taxon>
        <taxon>Ditrysia</taxon>
        <taxon>Papilionoidea</taxon>
        <taxon>Papilionidae</taxon>
        <taxon>Parnassiinae</taxon>
        <taxon>Parnassini</taxon>
        <taxon>Parnassius</taxon>
        <taxon>Driopa</taxon>
    </lineage>
</organism>
<dbReference type="AlphaFoldDB" id="A0AAV1LVT5"/>
<keyword evidence="2" id="KW-1185">Reference proteome</keyword>
<protein>
    <recommendedName>
        <fullName evidence="3">DUF4371 domain-containing protein</fullName>
    </recommendedName>
</protein>
<sequence length="224" mass="25412">MKEFNIKRHYSTKHATLHSLTGQLRTEKIQKFTTNLEKQQQMFHKQRTQLDNVVKASFILSSKLAKALKPFAEEEFIKECMLEVCGILCPEKKNEFEKISLLRRTVVRRIEMMANNIKTTLTDRITGFESFSIVLDESTDLSDTAQLAIFIRGVDKESTVTEELLALQPLKGTTTGEDIFIEVQKVFTSFGLPRSKLFGVCTDVAPSMVGLRKGFIGILNEKAT</sequence>
<comment type="caution">
    <text evidence="1">The sequence shown here is derived from an EMBL/GenBank/DDBJ whole genome shotgun (WGS) entry which is preliminary data.</text>
</comment>
<accession>A0AAV1LVT5</accession>
<dbReference type="EMBL" id="CAVLGL010000095">
    <property type="protein sequence ID" value="CAK1597751.1"/>
    <property type="molecule type" value="Genomic_DNA"/>
</dbReference>
<name>A0AAV1LVT5_9NEOP</name>
<reference evidence="1 2" key="1">
    <citation type="submission" date="2023-11" db="EMBL/GenBank/DDBJ databases">
        <authorList>
            <person name="Hedman E."/>
            <person name="Englund M."/>
            <person name="Stromberg M."/>
            <person name="Nyberg Akerstrom W."/>
            <person name="Nylinder S."/>
            <person name="Jareborg N."/>
            <person name="Kallberg Y."/>
            <person name="Kronander E."/>
        </authorList>
    </citation>
    <scope>NUCLEOTIDE SEQUENCE [LARGE SCALE GENOMIC DNA]</scope>
</reference>
<evidence type="ECO:0008006" key="3">
    <source>
        <dbReference type="Google" id="ProtNLM"/>
    </source>
</evidence>
<dbReference type="PANTHER" id="PTHR45913">
    <property type="entry name" value="EPM2A-INTERACTING PROTEIN 1"/>
    <property type="match status" value="1"/>
</dbReference>
<proteinExistence type="predicted"/>
<evidence type="ECO:0000313" key="2">
    <source>
        <dbReference type="Proteomes" id="UP001314205"/>
    </source>
</evidence>
<dbReference type="Proteomes" id="UP001314205">
    <property type="component" value="Unassembled WGS sequence"/>
</dbReference>